<dbReference type="InterPro" id="IPR000504">
    <property type="entry name" value="RRM_dom"/>
</dbReference>
<name>A0A0K6FYK2_9AGAM</name>
<keyword evidence="1 2" id="KW-0694">RNA-binding</keyword>
<feature type="region of interest" description="Disordered" evidence="3">
    <location>
        <begin position="1"/>
        <end position="33"/>
    </location>
</feature>
<dbReference type="PROSITE" id="PS50102">
    <property type="entry name" value="RRM"/>
    <property type="match status" value="1"/>
</dbReference>
<dbReference type="Proteomes" id="UP000044841">
    <property type="component" value="Unassembled WGS sequence"/>
</dbReference>
<evidence type="ECO:0000313" key="6">
    <source>
        <dbReference type="Proteomes" id="UP000044841"/>
    </source>
</evidence>
<proteinExistence type="predicted"/>
<keyword evidence="6" id="KW-1185">Reference proteome</keyword>
<gene>
    <name evidence="5" type="ORF">RSOLAG22IIIB_04502</name>
</gene>
<dbReference type="SMART" id="SM00360">
    <property type="entry name" value="RRM"/>
    <property type="match status" value="1"/>
</dbReference>
<dbReference type="AlphaFoldDB" id="A0A0K6FYK2"/>
<dbReference type="Gene3D" id="3.30.70.330">
    <property type="match status" value="1"/>
</dbReference>
<dbReference type="PANTHER" id="PTHR21245">
    <property type="entry name" value="HETEROGENEOUS NUCLEAR RIBONUCLEOPROTEIN"/>
    <property type="match status" value="1"/>
</dbReference>
<reference evidence="5 6" key="1">
    <citation type="submission" date="2015-07" db="EMBL/GenBank/DDBJ databases">
        <authorList>
            <person name="Noorani M."/>
        </authorList>
    </citation>
    <scope>NUCLEOTIDE SEQUENCE [LARGE SCALE GENOMIC DNA]</scope>
    <source>
        <strain evidence="5">BBA 69670</strain>
    </source>
</reference>
<dbReference type="GO" id="GO:0003723">
    <property type="term" value="F:RNA binding"/>
    <property type="evidence" value="ECO:0007669"/>
    <property type="project" value="UniProtKB-UniRule"/>
</dbReference>
<accession>A0A0K6FYK2</accession>
<dbReference type="SUPFAM" id="SSF54928">
    <property type="entry name" value="RNA-binding domain, RBD"/>
    <property type="match status" value="1"/>
</dbReference>
<feature type="compositionally biased region" description="Low complexity" evidence="3">
    <location>
        <begin position="1"/>
        <end position="16"/>
    </location>
</feature>
<dbReference type="InterPro" id="IPR012677">
    <property type="entry name" value="Nucleotide-bd_a/b_plait_sf"/>
</dbReference>
<sequence length="279" mass="29883">MAANPTTTEILTIPTPDIEPEPSTSKDTPAPRLEDQRGTRLYVGNLDHTVDEYALLQVFSTFGHVAKLDFLYHTSGPLKGKPRGYAFVEFATKQEATKALVACHDKPLRRRRVTVTFASQNTHAVYNNNSGVGPHRRHAAPPKHTALSLLKTQNKPQSTSAKIAALEAKLGVLERERTSKEADALLSEVLGPAIPSHSSLPAKPPPSIVPASDANGVQSVPRRSRPELVAPRSGPLLNLGVVPPSIKDAASRPPALSTQGKEKPGKAALQASLGIVRKK</sequence>
<feature type="domain" description="RRM" evidence="4">
    <location>
        <begin position="39"/>
        <end position="120"/>
    </location>
</feature>
<dbReference type="InterPro" id="IPR035979">
    <property type="entry name" value="RBD_domain_sf"/>
</dbReference>
<organism evidence="5 6">
    <name type="scientific">Rhizoctonia solani</name>
    <dbReference type="NCBI Taxonomy" id="456999"/>
    <lineage>
        <taxon>Eukaryota</taxon>
        <taxon>Fungi</taxon>
        <taxon>Dikarya</taxon>
        <taxon>Basidiomycota</taxon>
        <taxon>Agaricomycotina</taxon>
        <taxon>Agaricomycetes</taxon>
        <taxon>Cantharellales</taxon>
        <taxon>Ceratobasidiaceae</taxon>
        <taxon>Rhizoctonia</taxon>
    </lineage>
</organism>
<evidence type="ECO:0000256" key="3">
    <source>
        <dbReference type="SAM" id="MobiDB-lite"/>
    </source>
</evidence>
<protein>
    <recommendedName>
        <fullName evidence="4">RRM domain-containing protein</fullName>
    </recommendedName>
</protein>
<dbReference type="Pfam" id="PF00076">
    <property type="entry name" value="RRM_1"/>
    <property type="match status" value="1"/>
</dbReference>
<evidence type="ECO:0000313" key="5">
    <source>
        <dbReference type="EMBL" id="CUA71198.1"/>
    </source>
</evidence>
<evidence type="ECO:0000256" key="2">
    <source>
        <dbReference type="PROSITE-ProRule" id="PRU00176"/>
    </source>
</evidence>
<dbReference type="EMBL" id="CYGV01001223">
    <property type="protein sequence ID" value="CUA71198.1"/>
    <property type="molecule type" value="Genomic_DNA"/>
</dbReference>
<evidence type="ECO:0000259" key="4">
    <source>
        <dbReference type="PROSITE" id="PS50102"/>
    </source>
</evidence>
<evidence type="ECO:0000256" key="1">
    <source>
        <dbReference type="ARBA" id="ARBA00022884"/>
    </source>
</evidence>
<feature type="region of interest" description="Disordered" evidence="3">
    <location>
        <begin position="196"/>
        <end position="279"/>
    </location>
</feature>